<evidence type="ECO:0000313" key="3">
    <source>
        <dbReference type="Proteomes" id="UP000241890"/>
    </source>
</evidence>
<dbReference type="EMBL" id="BEYU01000151">
    <property type="protein sequence ID" value="GBG33291.1"/>
    <property type="molecule type" value="Genomic_DNA"/>
</dbReference>
<gene>
    <name evidence="2" type="ORF">FCC1311_095152</name>
</gene>
<keyword evidence="3" id="KW-1185">Reference proteome</keyword>
<dbReference type="Proteomes" id="UP000241890">
    <property type="component" value="Unassembled WGS sequence"/>
</dbReference>
<organism evidence="2 3">
    <name type="scientific">Hondaea fermentalgiana</name>
    <dbReference type="NCBI Taxonomy" id="2315210"/>
    <lineage>
        <taxon>Eukaryota</taxon>
        <taxon>Sar</taxon>
        <taxon>Stramenopiles</taxon>
        <taxon>Bigyra</taxon>
        <taxon>Labyrinthulomycetes</taxon>
        <taxon>Thraustochytrida</taxon>
        <taxon>Thraustochytriidae</taxon>
        <taxon>Hondaea</taxon>
    </lineage>
</organism>
<feature type="compositionally biased region" description="Low complexity" evidence="1">
    <location>
        <begin position="273"/>
        <end position="288"/>
    </location>
</feature>
<feature type="compositionally biased region" description="Low complexity" evidence="1">
    <location>
        <begin position="239"/>
        <end position="262"/>
    </location>
</feature>
<name>A0A2R5GXX9_9STRA</name>
<sequence length="377" mass="40952">MTTLTNTLHGFVTHFEGRNLEEMGVPPEILGNVKGMIFSNKIVPGRVSHYSHGGFFSCIDSETGGWTYPVALQFLAGNISSWSAYERVELLVLITDEEVCQLLKSLGQIGFNTKASHKLEKGISLRSDRFDPATYRKAKLDPEFGLKSCYAYHVEHKLVHEAEARDVIWQFRTSSNEKFYGTRNASLHNIIKLNNLTPEDAESVAFKAIKDRWPQKNHVLADQCRAVLSSILPVSSSGTAAPATDAQQAPSAPSTWSSVSSRPPAPRRPPAPGFSSSSETSSWGQSNSNDDLALAGLAPASTPMADVTRSRASTWNHSMPQPTAIARGWGGSSGSARSDFAAQTKVPAPIAESPAETPADTVEEETAVLRQSSFEFR</sequence>
<dbReference type="InParanoid" id="A0A2R5GXX9"/>
<dbReference type="AlphaFoldDB" id="A0A2R5GXX9"/>
<protein>
    <submittedName>
        <fullName evidence="2">Uncharacterized protein</fullName>
    </submittedName>
</protein>
<evidence type="ECO:0000313" key="2">
    <source>
        <dbReference type="EMBL" id="GBG33291.1"/>
    </source>
</evidence>
<proteinExistence type="predicted"/>
<feature type="compositionally biased region" description="Polar residues" evidence="1">
    <location>
        <begin position="310"/>
        <end position="321"/>
    </location>
</feature>
<accession>A0A2R5GXX9</accession>
<evidence type="ECO:0000256" key="1">
    <source>
        <dbReference type="SAM" id="MobiDB-lite"/>
    </source>
</evidence>
<comment type="caution">
    <text evidence="2">The sequence shown here is derived from an EMBL/GenBank/DDBJ whole genome shotgun (WGS) entry which is preliminary data.</text>
</comment>
<reference evidence="2 3" key="1">
    <citation type="submission" date="2017-12" db="EMBL/GenBank/DDBJ databases">
        <title>Sequencing, de novo assembly and annotation of complete genome of a new Thraustochytrid species, strain FCC1311.</title>
        <authorList>
            <person name="Sedici K."/>
            <person name="Godart F."/>
            <person name="Aiese Cigliano R."/>
            <person name="Sanseverino W."/>
            <person name="Barakat M."/>
            <person name="Ortet P."/>
            <person name="Marechal E."/>
            <person name="Cagnac O."/>
            <person name="Amato A."/>
        </authorList>
    </citation>
    <scope>NUCLEOTIDE SEQUENCE [LARGE SCALE GENOMIC DNA]</scope>
</reference>
<feature type="compositionally biased region" description="Pro residues" evidence="1">
    <location>
        <begin position="263"/>
        <end position="272"/>
    </location>
</feature>
<feature type="region of interest" description="Disordered" evidence="1">
    <location>
        <begin position="237"/>
        <end position="341"/>
    </location>
</feature>